<dbReference type="Proteomes" id="UP000585638">
    <property type="component" value="Unassembled WGS sequence"/>
</dbReference>
<keyword evidence="1" id="KW-0812">Transmembrane</keyword>
<dbReference type="AlphaFoldDB" id="A0A7W9NHJ6"/>
<dbReference type="EMBL" id="JACHIR010000001">
    <property type="protein sequence ID" value="MBB5893632.1"/>
    <property type="molecule type" value="Genomic_DNA"/>
</dbReference>
<name>A0A7W9NHJ6_9PSEU</name>
<evidence type="ECO:0000313" key="3">
    <source>
        <dbReference type="Proteomes" id="UP000585638"/>
    </source>
</evidence>
<feature type="transmembrane region" description="Helical" evidence="1">
    <location>
        <begin position="185"/>
        <end position="205"/>
    </location>
</feature>
<proteinExistence type="predicted"/>
<feature type="transmembrane region" description="Helical" evidence="1">
    <location>
        <begin position="263"/>
        <end position="284"/>
    </location>
</feature>
<accession>A0A7W9NHJ6</accession>
<feature type="transmembrane region" description="Helical" evidence="1">
    <location>
        <begin position="21"/>
        <end position="44"/>
    </location>
</feature>
<feature type="transmembrane region" description="Helical" evidence="1">
    <location>
        <begin position="153"/>
        <end position="178"/>
    </location>
</feature>
<keyword evidence="1" id="KW-0472">Membrane</keyword>
<evidence type="ECO:0000313" key="2">
    <source>
        <dbReference type="EMBL" id="MBB5893632.1"/>
    </source>
</evidence>
<keyword evidence="1" id="KW-1133">Transmembrane helix</keyword>
<reference evidence="2 3" key="1">
    <citation type="submission" date="2020-08" db="EMBL/GenBank/DDBJ databases">
        <title>Sequencing the genomes of 1000 actinobacteria strains.</title>
        <authorList>
            <person name="Klenk H.-P."/>
        </authorList>
    </citation>
    <scope>NUCLEOTIDE SEQUENCE [LARGE SCALE GENOMIC DNA]</scope>
    <source>
        <strain evidence="2 3">DSM 43851</strain>
    </source>
</reference>
<keyword evidence="3" id="KW-1185">Reference proteome</keyword>
<sequence>MGRLVSAEFRKILTTKMWWALLIPTVALAALWSIAGNALIGAVLDQVNSNVIVTQLRLDFNRLPWSTLIFARTVNISAIFPIVFGALALSSEINRRTITTSYLTAPNRGSLLSAKLITYAVWGLGFGVVISGVASIGMAIASRPEQLPDAVSWLEIAASGIVSCMLWTLLGMGVGALFGSPIASIISLLLYTLLVENLIGSLLPYNWPGILINGSADGLTGSVASQLVVAQVPNIGGLMTGEAQELFSDLIRAAAGARGAFDWWISGLIFAAWTAVFAVGGWLMSKTRDIT</sequence>
<evidence type="ECO:0000256" key="1">
    <source>
        <dbReference type="SAM" id="Phobius"/>
    </source>
</evidence>
<organism evidence="2 3">
    <name type="scientific">Kutzneria kofuensis</name>
    <dbReference type="NCBI Taxonomy" id="103725"/>
    <lineage>
        <taxon>Bacteria</taxon>
        <taxon>Bacillati</taxon>
        <taxon>Actinomycetota</taxon>
        <taxon>Actinomycetes</taxon>
        <taxon>Pseudonocardiales</taxon>
        <taxon>Pseudonocardiaceae</taxon>
        <taxon>Kutzneria</taxon>
    </lineage>
</organism>
<gene>
    <name evidence="2" type="ORF">BJ998_004828</name>
</gene>
<dbReference type="RefSeq" id="WP_184865051.1">
    <property type="nucleotide sequence ID" value="NZ_BAAAWY010000034.1"/>
</dbReference>
<feature type="transmembrane region" description="Helical" evidence="1">
    <location>
        <begin position="64"/>
        <end position="89"/>
    </location>
</feature>
<feature type="transmembrane region" description="Helical" evidence="1">
    <location>
        <begin position="116"/>
        <end position="141"/>
    </location>
</feature>
<protein>
    <submittedName>
        <fullName evidence="2">ABC-2 type transport system permease protein</fullName>
    </submittedName>
</protein>
<comment type="caution">
    <text evidence="2">The sequence shown here is derived from an EMBL/GenBank/DDBJ whole genome shotgun (WGS) entry which is preliminary data.</text>
</comment>